<comment type="caution">
    <text evidence="8">The sequence shown here is derived from an EMBL/GenBank/DDBJ whole genome shotgun (WGS) entry which is preliminary data.</text>
</comment>
<comment type="catalytic activity">
    <reaction evidence="1 5">
        <text>[protein]-peptidylproline (omega=180) = [protein]-peptidylproline (omega=0)</text>
        <dbReference type="Rhea" id="RHEA:16237"/>
        <dbReference type="Rhea" id="RHEA-COMP:10747"/>
        <dbReference type="Rhea" id="RHEA-COMP:10748"/>
        <dbReference type="ChEBI" id="CHEBI:83833"/>
        <dbReference type="ChEBI" id="CHEBI:83834"/>
        <dbReference type="EC" id="5.2.1.8"/>
    </reaction>
</comment>
<dbReference type="InterPro" id="IPR001179">
    <property type="entry name" value="PPIase_FKBP_dom"/>
</dbReference>
<dbReference type="EMBL" id="CAJNNV010029520">
    <property type="protein sequence ID" value="CAE8628856.1"/>
    <property type="molecule type" value="Genomic_DNA"/>
</dbReference>
<proteinExistence type="predicted"/>
<dbReference type="Proteomes" id="UP000654075">
    <property type="component" value="Unassembled WGS sequence"/>
</dbReference>
<name>A0A813J8F0_POLGL</name>
<evidence type="ECO:0000256" key="3">
    <source>
        <dbReference type="ARBA" id="ARBA00023110"/>
    </source>
</evidence>
<dbReference type="Proteomes" id="UP000626109">
    <property type="component" value="Unassembled WGS sequence"/>
</dbReference>
<dbReference type="SUPFAM" id="SSF54534">
    <property type="entry name" value="FKBP-like"/>
    <property type="match status" value="1"/>
</dbReference>
<evidence type="ECO:0000256" key="4">
    <source>
        <dbReference type="ARBA" id="ARBA00023235"/>
    </source>
</evidence>
<dbReference type="Pfam" id="PF00254">
    <property type="entry name" value="FKBP_C"/>
    <property type="match status" value="1"/>
</dbReference>
<sequence>LCAAISLGAFAALPRRIPCGAWLQGVSRQREVAPFAVAGGSLLRQSSRPGSRSFASATARRAAEQIPGMKTTYEVVSPGKEGKVVAKKSLVTVHATGVVKETGKKFWSTKDPGQEPFTYTAGVGEVITGWDKGCLGMQEGEERLLVIPAAEGYGAGGFPAWGIPPGGTLEFTLECLKIK</sequence>
<reference evidence="8" key="1">
    <citation type="submission" date="2021-02" db="EMBL/GenBank/DDBJ databases">
        <authorList>
            <person name="Dougan E. K."/>
            <person name="Rhodes N."/>
            <person name="Thang M."/>
            <person name="Chan C."/>
        </authorList>
    </citation>
    <scope>NUCLEOTIDE SEQUENCE</scope>
</reference>
<dbReference type="OrthoDB" id="1902587at2759"/>
<evidence type="ECO:0000313" key="7">
    <source>
        <dbReference type="EMBL" id="CAE8628856.1"/>
    </source>
</evidence>
<feature type="domain" description="PPIase FKBP-type" evidence="6">
    <location>
        <begin position="88"/>
        <end position="179"/>
    </location>
</feature>
<feature type="non-terminal residue" evidence="8">
    <location>
        <position position="1"/>
    </location>
</feature>
<dbReference type="InterPro" id="IPR046357">
    <property type="entry name" value="PPIase_dom_sf"/>
</dbReference>
<dbReference type="Gene3D" id="3.10.50.40">
    <property type="match status" value="1"/>
</dbReference>
<evidence type="ECO:0000313" key="10">
    <source>
        <dbReference type="Proteomes" id="UP000654075"/>
    </source>
</evidence>
<evidence type="ECO:0000256" key="1">
    <source>
        <dbReference type="ARBA" id="ARBA00000971"/>
    </source>
</evidence>
<dbReference type="PROSITE" id="PS50059">
    <property type="entry name" value="FKBP_PPIASE"/>
    <property type="match status" value="1"/>
</dbReference>
<dbReference type="PANTHER" id="PTHR10516:SF443">
    <property type="entry name" value="FK506-BINDING PROTEIN 59-RELATED"/>
    <property type="match status" value="1"/>
</dbReference>
<gene>
    <name evidence="7" type="ORF">PGLA1383_LOCUS45454</name>
    <name evidence="8" type="ORF">PGLA2088_LOCUS17285</name>
</gene>
<organism evidence="8 9">
    <name type="scientific">Polarella glacialis</name>
    <name type="common">Dinoflagellate</name>
    <dbReference type="NCBI Taxonomy" id="89957"/>
    <lineage>
        <taxon>Eukaryota</taxon>
        <taxon>Sar</taxon>
        <taxon>Alveolata</taxon>
        <taxon>Dinophyceae</taxon>
        <taxon>Suessiales</taxon>
        <taxon>Suessiaceae</taxon>
        <taxon>Polarella</taxon>
    </lineage>
</organism>
<dbReference type="AlphaFoldDB" id="A0A813J8F0"/>
<evidence type="ECO:0000259" key="6">
    <source>
        <dbReference type="PROSITE" id="PS50059"/>
    </source>
</evidence>
<dbReference type="EC" id="5.2.1.8" evidence="2 5"/>
<accession>A0A813J8F0</accession>
<keyword evidence="10" id="KW-1185">Reference proteome</keyword>
<keyword evidence="3 5" id="KW-0697">Rotamase</keyword>
<evidence type="ECO:0000256" key="5">
    <source>
        <dbReference type="PROSITE-ProRule" id="PRU00277"/>
    </source>
</evidence>
<dbReference type="PANTHER" id="PTHR10516">
    <property type="entry name" value="PEPTIDYL-PROLYL CIS-TRANS ISOMERASE"/>
    <property type="match status" value="1"/>
</dbReference>
<dbReference type="GO" id="GO:0003755">
    <property type="term" value="F:peptidyl-prolyl cis-trans isomerase activity"/>
    <property type="evidence" value="ECO:0007669"/>
    <property type="project" value="UniProtKB-KW"/>
</dbReference>
<dbReference type="InterPro" id="IPR050689">
    <property type="entry name" value="FKBP-type_PPIase"/>
</dbReference>
<protein>
    <recommendedName>
        <fullName evidence="2 5">peptidylprolyl isomerase</fullName>
        <ecNumber evidence="2 5">5.2.1.8</ecNumber>
    </recommendedName>
</protein>
<evidence type="ECO:0000256" key="2">
    <source>
        <dbReference type="ARBA" id="ARBA00013194"/>
    </source>
</evidence>
<keyword evidence="4 5" id="KW-0413">Isomerase</keyword>
<dbReference type="EMBL" id="CAJNNW010022787">
    <property type="protein sequence ID" value="CAE8669827.1"/>
    <property type="molecule type" value="Genomic_DNA"/>
</dbReference>
<evidence type="ECO:0000313" key="8">
    <source>
        <dbReference type="EMBL" id="CAE8669827.1"/>
    </source>
</evidence>
<evidence type="ECO:0000313" key="9">
    <source>
        <dbReference type="Proteomes" id="UP000626109"/>
    </source>
</evidence>
<dbReference type="GO" id="GO:0005737">
    <property type="term" value="C:cytoplasm"/>
    <property type="evidence" value="ECO:0007669"/>
    <property type="project" value="TreeGrafter"/>
</dbReference>